<evidence type="ECO:0000256" key="4">
    <source>
        <dbReference type="ARBA" id="ARBA00023136"/>
    </source>
</evidence>
<keyword evidence="3 5" id="KW-1133">Transmembrane helix</keyword>
<comment type="subcellular location">
    <subcellularLocation>
        <location evidence="1">Membrane</location>
        <topology evidence="1">Multi-pass membrane protein</topology>
    </subcellularLocation>
</comment>
<dbReference type="HOGENOM" id="CLU_1583930_0_0_9"/>
<evidence type="ECO:0000256" key="2">
    <source>
        <dbReference type="ARBA" id="ARBA00022692"/>
    </source>
</evidence>
<evidence type="ECO:0000313" key="7">
    <source>
        <dbReference type="Proteomes" id="UP000004846"/>
    </source>
</evidence>
<protein>
    <recommendedName>
        <fullName evidence="8">Yip1 domain-containing protein</fullName>
    </recommendedName>
</protein>
<feature type="transmembrane region" description="Helical" evidence="5">
    <location>
        <begin position="12"/>
        <end position="31"/>
    </location>
</feature>
<dbReference type="Gene3D" id="1.10.3470.10">
    <property type="entry name" value="ABC transporter involved in vitamin B12 uptake, BtuC"/>
    <property type="match status" value="1"/>
</dbReference>
<proteinExistence type="predicted"/>
<evidence type="ECO:0000256" key="5">
    <source>
        <dbReference type="SAM" id="Phobius"/>
    </source>
</evidence>
<keyword evidence="4 5" id="KW-0472">Membrane</keyword>
<evidence type="ECO:0000256" key="1">
    <source>
        <dbReference type="ARBA" id="ARBA00004141"/>
    </source>
</evidence>
<reference evidence="7" key="1">
    <citation type="submission" date="2010-07" db="EMBL/GenBank/DDBJ databases">
        <authorList>
            <person name="Weinstock G."/>
            <person name="Sodergren E."/>
            <person name="Clifton S."/>
            <person name="Fulton L."/>
            <person name="Fulton B."/>
            <person name="Courtney L."/>
            <person name="Fronick C."/>
            <person name="Harrison M."/>
            <person name="Strong C."/>
            <person name="Farmer C."/>
            <person name="Delahaunty K."/>
            <person name="Markovic C."/>
            <person name="Hall O."/>
            <person name="Minx P."/>
            <person name="Tomlinson C."/>
            <person name="Mitreva M."/>
            <person name="Hou S."/>
            <person name="Chen J."/>
            <person name="Wollam A."/>
            <person name="Pepin K.H."/>
            <person name="Johnson M."/>
            <person name="Bhonagiri V."/>
            <person name="Zhang X."/>
            <person name="Suruliraj S."/>
            <person name="Warren W."/>
            <person name="Chinwalla A."/>
            <person name="Mardis E.R."/>
            <person name="Wilson R.K."/>
        </authorList>
    </citation>
    <scope>NUCLEOTIDE SEQUENCE [LARGE SCALE GENOMIC DNA]</scope>
    <source>
        <strain evidence="7">TX4248</strain>
    </source>
</reference>
<dbReference type="InterPro" id="IPR037294">
    <property type="entry name" value="ABC_BtuC-like"/>
</dbReference>
<gene>
    <name evidence="6" type="ORF">HMPREF9498_01076</name>
</gene>
<feature type="transmembrane region" description="Helical" evidence="5">
    <location>
        <begin position="153"/>
        <end position="170"/>
    </location>
</feature>
<comment type="caution">
    <text evidence="6">The sequence shown here is derived from an EMBL/GenBank/DDBJ whole genome shotgun (WGS) entry which is preliminary data.</text>
</comment>
<sequence length="171" mass="19795">MSQLNTKKWNWSILAFFIPYLVSNIFLFFTLTEKDNKLLKMIEESSKLLNISNGEFNFFMIVIVIIANLCIFFVTFIILKIVLLIFGFKKNYNQDIFISLLLSVSVVNLLVLFISEIVTIDRLPLSISTSSIEVIIFLLLFYSNTKDVKATKLLFFGKLWLLLFNIVSLVV</sequence>
<feature type="transmembrane region" description="Helical" evidence="5">
    <location>
        <begin position="96"/>
        <end position="117"/>
    </location>
</feature>
<organism evidence="6 7">
    <name type="scientific">Enterococcus faecalis TX4248</name>
    <dbReference type="NCBI Taxonomy" id="749495"/>
    <lineage>
        <taxon>Bacteria</taxon>
        <taxon>Bacillati</taxon>
        <taxon>Bacillota</taxon>
        <taxon>Bacilli</taxon>
        <taxon>Lactobacillales</taxon>
        <taxon>Enterococcaceae</taxon>
        <taxon>Enterococcus</taxon>
    </lineage>
</organism>
<name>A0A125W7I1_ENTFL</name>
<dbReference type="EMBL" id="AEBR01000029">
    <property type="protein sequence ID" value="EFM83305.1"/>
    <property type="molecule type" value="Genomic_DNA"/>
</dbReference>
<feature type="transmembrane region" description="Helical" evidence="5">
    <location>
        <begin position="123"/>
        <end position="141"/>
    </location>
</feature>
<evidence type="ECO:0008006" key="8">
    <source>
        <dbReference type="Google" id="ProtNLM"/>
    </source>
</evidence>
<evidence type="ECO:0000256" key="3">
    <source>
        <dbReference type="ARBA" id="ARBA00022989"/>
    </source>
</evidence>
<evidence type="ECO:0000313" key="6">
    <source>
        <dbReference type="EMBL" id="EFM83305.1"/>
    </source>
</evidence>
<dbReference type="Proteomes" id="UP000004846">
    <property type="component" value="Unassembled WGS sequence"/>
</dbReference>
<keyword evidence="2 5" id="KW-0812">Transmembrane</keyword>
<dbReference type="GO" id="GO:0016020">
    <property type="term" value="C:membrane"/>
    <property type="evidence" value="ECO:0007669"/>
    <property type="project" value="UniProtKB-SubCell"/>
</dbReference>
<dbReference type="AlphaFoldDB" id="A0A125W7I1"/>
<feature type="transmembrane region" description="Helical" evidence="5">
    <location>
        <begin position="58"/>
        <end position="84"/>
    </location>
</feature>
<accession>A0A125W7I1</accession>